<dbReference type="AlphaFoldDB" id="A0A2P6UZ98"/>
<protein>
    <submittedName>
        <fullName evidence="11">Cell division cycle 20</fullName>
    </submittedName>
</protein>
<evidence type="ECO:0000256" key="3">
    <source>
        <dbReference type="ARBA" id="ARBA00022618"/>
    </source>
</evidence>
<keyword evidence="5" id="KW-0498">Mitosis</keyword>
<sequence length="445" mass="47965">MASTAFVASPARVAPGGAGKKETPLKFAAHSKNAGKMDRFIPNRSASNLDVASYVSRESRDLEYKKQLAANLGQDGSARILAFKQKAPAPPEGLDNPMASLYTANAGPKVKKTFRAVPQQPDRILDAPDLVDDYYLNLLDWGSNNAIAVALNQTVYLWNASSGDIQELMLVQGDDYITSLSWAADGKHVAVGASNSLTQIWDAERCKPIRNLNGHAARVSSLSWNQHILSTGGRDSLILNHDVRVREHITATLRGHEQEVCGLKWSPNGTQLASGGNDNLLMIWDAAADRPTHRITAHQAAVKALAWCPFQSNLLATGGGTADRTIKFHNTHTGALLNSIDTGSQVCSLQWNRHERELLSSHGFSQNQLCLWKYPSMAKVAELTGHTSRVLHLAQSPDGTTVVSAAADETLRFWSCFGEPAGAAASKAAKPAAAASSMMRSVNIR</sequence>
<dbReference type="InterPro" id="IPR036322">
    <property type="entry name" value="WD40_repeat_dom_sf"/>
</dbReference>
<dbReference type="PROSITE" id="PS50082">
    <property type="entry name" value="WD_REPEATS_2"/>
    <property type="match status" value="3"/>
</dbReference>
<dbReference type="Pfam" id="PF24807">
    <property type="entry name" value="WD40_CDC20-Fz"/>
    <property type="match status" value="1"/>
</dbReference>
<evidence type="ECO:0000313" key="11">
    <source>
        <dbReference type="EMBL" id="PSC67172.1"/>
    </source>
</evidence>
<comment type="caution">
    <text evidence="11">The sequence shown here is derived from an EMBL/GenBank/DDBJ whole genome shotgun (WGS) entry which is preliminary data.</text>
</comment>
<evidence type="ECO:0000256" key="2">
    <source>
        <dbReference type="ARBA" id="ARBA00022574"/>
    </source>
</evidence>
<dbReference type="STRING" id="554055.A0A2P6UZ98"/>
<evidence type="ECO:0000259" key="10">
    <source>
        <dbReference type="Pfam" id="PF24807"/>
    </source>
</evidence>
<evidence type="ECO:0000256" key="9">
    <source>
        <dbReference type="SAM" id="MobiDB-lite"/>
    </source>
</evidence>
<dbReference type="GO" id="GO:1905786">
    <property type="term" value="P:positive regulation of anaphase-promoting complex-dependent catabolic process"/>
    <property type="evidence" value="ECO:0007669"/>
    <property type="project" value="TreeGrafter"/>
</dbReference>
<reference evidence="11 12" key="1">
    <citation type="journal article" date="2018" name="Plant J.">
        <title>Genome sequences of Chlorella sorokiniana UTEX 1602 and Micractinium conductrix SAG 241.80: implications to maltose excretion by a green alga.</title>
        <authorList>
            <person name="Arriola M.B."/>
            <person name="Velmurugan N."/>
            <person name="Zhang Y."/>
            <person name="Plunkett M.H."/>
            <person name="Hondzo H."/>
            <person name="Barney B.M."/>
        </authorList>
    </citation>
    <scope>NUCLEOTIDE SEQUENCE [LARGE SCALE GENOMIC DNA]</scope>
    <source>
        <strain evidence="11 12">SAG 241.80</strain>
    </source>
</reference>
<name>A0A2P6UZ98_9CHLO</name>
<evidence type="ECO:0000313" key="12">
    <source>
        <dbReference type="Proteomes" id="UP000239649"/>
    </source>
</evidence>
<dbReference type="GO" id="GO:0005680">
    <property type="term" value="C:anaphase-promoting complex"/>
    <property type="evidence" value="ECO:0007669"/>
    <property type="project" value="TreeGrafter"/>
</dbReference>
<dbReference type="InterPro" id="IPR056150">
    <property type="entry name" value="WD40_CDC20-Fz"/>
</dbReference>
<evidence type="ECO:0000256" key="8">
    <source>
        <dbReference type="PROSITE-ProRule" id="PRU00221"/>
    </source>
</evidence>
<keyword evidence="4" id="KW-0677">Repeat</keyword>
<dbReference type="SUPFAM" id="SSF50978">
    <property type="entry name" value="WD40 repeat-like"/>
    <property type="match status" value="1"/>
</dbReference>
<feature type="repeat" description="WD" evidence="8">
    <location>
        <begin position="383"/>
        <end position="415"/>
    </location>
</feature>
<dbReference type="InterPro" id="IPR015943">
    <property type="entry name" value="WD40/YVTN_repeat-like_dom_sf"/>
</dbReference>
<feature type="repeat" description="WD" evidence="8">
    <location>
        <begin position="253"/>
        <end position="294"/>
    </location>
</feature>
<dbReference type="GO" id="GO:0010997">
    <property type="term" value="F:anaphase-promoting complex binding"/>
    <property type="evidence" value="ECO:0007669"/>
    <property type="project" value="InterPro"/>
</dbReference>
<keyword evidence="12" id="KW-1185">Reference proteome</keyword>
<dbReference type="InterPro" id="IPR033010">
    <property type="entry name" value="Cdc20/Fizzy"/>
</dbReference>
<dbReference type="PROSITE" id="PS50294">
    <property type="entry name" value="WD_REPEATS_REGION"/>
    <property type="match status" value="2"/>
</dbReference>
<evidence type="ECO:0000256" key="6">
    <source>
        <dbReference type="ARBA" id="ARBA00023306"/>
    </source>
</evidence>
<feature type="repeat" description="WD" evidence="8">
    <location>
        <begin position="170"/>
        <end position="211"/>
    </location>
</feature>
<dbReference type="GO" id="GO:1990757">
    <property type="term" value="F:ubiquitin ligase activator activity"/>
    <property type="evidence" value="ECO:0007669"/>
    <property type="project" value="TreeGrafter"/>
</dbReference>
<proteinExistence type="inferred from homology"/>
<keyword evidence="2 8" id="KW-0853">WD repeat</keyword>
<feature type="region of interest" description="Disordered" evidence="9">
    <location>
        <begin position="1"/>
        <end position="23"/>
    </location>
</feature>
<dbReference type="GO" id="GO:0031145">
    <property type="term" value="P:anaphase-promoting complex-dependent catabolic process"/>
    <property type="evidence" value="ECO:0007669"/>
    <property type="project" value="TreeGrafter"/>
</dbReference>
<dbReference type="InterPro" id="IPR001680">
    <property type="entry name" value="WD40_rpt"/>
</dbReference>
<dbReference type="EMBL" id="LHPF02000081">
    <property type="protein sequence ID" value="PSC67172.1"/>
    <property type="molecule type" value="Genomic_DNA"/>
</dbReference>
<evidence type="ECO:0000256" key="7">
    <source>
        <dbReference type="ARBA" id="ARBA00023425"/>
    </source>
</evidence>
<comment type="function">
    <text evidence="7">Component of the anaphase promoting complex/cyclosome (APC/C), a cell cycle-regulated E3 ubiquitin-protein ligase complex that controls progression through mitosis and the G1 phase of the cell cycle.</text>
</comment>
<organism evidence="11 12">
    <name type="scientific">Micractinium conductrix</name>
    <dbReference type="NCBI Taxonomy" id="554055"/>
    <lineage>
        <taxon>Eukaryota</taxon>
        <taxon>Viridiplantae</taxon>
        <taxon>Chlorophyta</taxon>
        <taxon>core chlorophytes</taxon>
        <taxon>Trebouxiophyceae</taxon>
        <taxon>Chlorellales</taxon>
        <taxon>Chlorellaceae</taxon>
        <taxon>Chlorella clade</taxon>
        <taxon>Micractinium</taxon>
    </lineage>
</organism>
<accession>A0A2P6UZ98</accession>
<keyword evidence="6" id="KW-0131">Cell cycle</keyword>
<dbReference type="Proteomes" id="UP000239649">
    <property type="component" value="Unassembled WGS sequence"/>
</dbReference>
<gene>
    <name evidence="11" type="ORF">C2E20_9137</name>
</gene>
<comment type="similarity">
    <text evidence="1">Belongs to the WD repeat CDC20/Fizzy family.</text>
</comment>
<dbReference type="PANTHER" id="PTHR19918">
    <property type="entry name" value="CELL DIVISION CYCLE 20 CDC20 FIZZY -RELATED"/>
    <property type="match status" value="1"/>
</dbReference>
<dbReference type="PANTHER" id="PTHR19918:SF8">
    <property type="entry name" value="FI02843P"/>
    <property type="match status" value="1"/>
</dbReference>
<feature type="domain" description="CDC20/Fizzy WD40" evidence="10">
    <location>
        <begin position="125"/>
        <end position="414"/>
    </location>
</feature>
<dbReference type="SMART" id="SM00320">
    <property type="entry name" value="WD40"/>
    <property type="match status" value="6"/>
</dbReference>
<evidence type="ECO:0000256" key="4">
    <source>
        <dbReference type="ARBA" id="ARBA00022737"/>
    </source>
</evidence>
<dbReference type="Gene3D" id="2.130.10.10">
    <property type="entry name" value="YVTN repeat-like/Quinoprotein amine dehydrogenase"/>
    <property type="match status" value="1"/>
</dbReference>
<evidence type="ECO:0000256" key="5">
    <source>
        <dbReference type="ARBA" id="ARBA00022776"/>
    </source>
</evidence>
<dbReference type="GO" id="GO:0051301">
    <property type="term" value="P:cell division"/>
    <property type="evidence" value="ECO:0007669"/>
    <property type="project" value="UniProtKB-KW"/>
</dbReference>
<keyword evidence="3 11" id="KW-0132">Cell division</keyword>
<dbReference type="CDD" id="cd00200">
    <property type="entry name" value="WD40"/>
    <property type="match status" value="1"/>
</dbReference>
<evidence type="ECO:0000256" key="1">
    <source>
        <dbReference type="ARBA" id="ARBA00006445"/>
    </source>
</evidence>
<dbReference type="OrthoDB" id="10263272at2759"/>